<evidence type="ECO:0000313" key="2">
    <source>
        <dbReference type="Proteomes" id="UP001189624"/>
    </source>
</evidence>
<proteinExistence type="predicted"/>
<sequence>MCGLGFAFLRVEAMFELEKGGIRLQASKAWGKDLCSIRYQGLGSRSFNGTSGFKKLALARFGLEEPRWHS</sequence>
<dbReference type="AlphaFoldDB" id="A0AA86SNQ5"/>
<protein>
    <submittedName>
        <fullName evidence="1">Uncharacterized protein</fullName>
    </submittedName>
</protein>
<reference evidence="1" key="1">
    <citation type="submission" date="2023-10" db="EMBL/GenBank/DDBJ databases">
        <authorList>
            <person name="Domelevo Entfellner J.-B."/>
        </authorList>
    </citation>
    <scope>NUCLEOTIDE SEQUENCE</scope>
</reference>
<gene>
    <name evidence="1" type="ORF">AYBTSS11_LOCUS17453</name>
</gene>
<name>A0AA86SNQ5_9FABA</name>
<dbReference type="Gramene" id="rna-AYBTSS11_LOCUS17453">
    <property type="protein sequence ID" value="CAJ1957902.1"/>
    <property type="gene ID" value="gene-AYBTSS11_LOCUS17453"/>
</dbReference>
<dbReference type="Proteomes" id="UP001189624">
    <property type="component" value="Chromosome 5"/>
</dbReference>
<keyword evidence="2" id="KW-1185">Reference proteome</keyword>
<dbReference type="EMBL" id="OY731402">
    <property type="protein sequence ID" value="CAJ1957902.1"/>
    <property type="molecule type" value="Genomic_DNA"/>
</dbReference>
<organism evidence="1 2">
    <name type="scientific">Sphenostylis stenocarpa</name>
    <dbReference type="NCBI Taxonomy" id="92480"/>
    <lineage>
        <taxon>Eukaryota</taxon>
        <taxon>Viridiplantae</taxon>
        <taxon>Streptophyta</taxon>
        <taxon>Embryophyta</taxon>
        <taxon>Tracheophyta</taxon>
        <taxon>Spermatophyta</taxon>
        <taxon>Magnoliopsida</taxon>
        <taxon>eudicotyledons</taxon>
        <taxon>Gunneridae</taxon>
        <taxon>Pentapetalae</taxon>
        <taxon>rosids</taxon>
        <taxon>fabids</taxon>
        <taxon>Fabales</taxon>
        <taxon>Fabaceae</taxon>
        <taxon>Papilionoideae</taxon>
        <taxon>50 kb inversion clade</taxon>
        <taxon>NPAAA clade</taxon>
        <taxon>indigoferoid/millettioid clade</taxon>
        <taxon>Phaseoleae</taxon>
        <taxon>Sphenostylis</taxon>
    </lineage>
</organism>
<accession>A0AA86SNQ5</accession>
<evidence type="ECO:0000313" key="1">
    <source>
        <dbReference type="EMBL" id="CAJ1957902.1"/>
    </source>
</evidence>